<proteinExistence type="predicted"/>
<reference evidence="1" key="1">
    <citation type="submission" date="2023-10" db="EMBL/GenBank/DDBJ databases">
        <authorList>
            <person name="Rodriguez Cubillos JULIANA M."/>
            <person name="De Vega J."/>
        </authorList>
    </citation>
    <scope>NUCLEOTIDE SEQUENCE</scope>
</reference>
<dbReference type="EMBL" id="CASHSV030000013">
    <property type="protein sequence ID" value="CAJ2637141.1"/>
    <property type="molecule type" value="Genomic_DNA"/>
</dbReference>
<name>A0ACB0IZ52_TRIPR</name>
<evidence type="ECO:0000313" key="2">
    <source>
        <dbReference type="Proteomes" id="UP001177021"/>
    </source>
</evidence>
<protein>
    <submittedName>
        <fullName evidence="1">Uncharacterized protein</fullName>
    </submittedName>
</protein>
<gene>
    <name evidence="1" type="ORF">MILVUS5_LOCUS7530</name>
</gene>
<accession>A0ACB0IZ52</accession>
<organism evidence="1 2">
    <name type="scientific">Trifolium pratense</name>
    <name type="common">Red clover</name>
    <dbReference type="NCBI Taxonomy" id="57577"/>
    <lineage>
        <taxon>Eukaryota</taxon>
        <taxon>Viridiplantae</taxon>
        <taxon>Streptophyta</taxon>
        <taxon>Embryophyta</taxon>
        <taxon>Tracheophyta</taxon>
        <taxon>Spermatophyta</taxon>
        <taxon>Magnoliopsida</taxon>
        <taxon>eudicotyledons</taxon>
        <taxon>Gunneridae</taxon>
        <taxon>Pentapetalae</taxon>
        <taxon>rosids</taxon>
        <taxon>fabids</taxon>
        <taxon>Fabales</taxon>
        <taxon>Fabaceae</taxon>
        <taxon>Papilionoideae</taxon>
        <taxon>50 kb inversion clade</taxon>
        <taxon>NPAAA clade</taxon>
        <taxon>Hologalegina</taxon>
        <taxon>IRL clade</taxon>
        <taxon>Trifolieae</taxon>
        <taxon>Trifolium</taxon>
    </lineage>
</organism>
<evidence type="ECO:0000313" key="1">
    <source>
        <dbReference type="EMBL" id="CAJ2637141.1"/>
    </source>
</evidence>
<comment type="caution">
    <text evidence="1">The sequence shown here is derived from an EMBL/GenBank/DDBJ whole genome shotgun (WGS) entry which is preliminary data.</text>
</comment>
<keyword evidence="2" id="KW-1185">Reference proteome</keyword>
<sequence length="175" mass="20531">MKLNDTLWAYRTAFKTHLGFSPYQLVYGKSCHLPVELEHKAYWAVKFLNFDAGLAGEKRLLKLNELEEWRMQAYENAVIFKARTKKYHDKGLVRKEFKKGQQVLLFNSRLRLFPGKLMSRWSGPFVIKEVFPHGAVEIFTPGEEEKSFKVNGQRLKFYKGGDFNRHKVAVLFKDP</sequence>
<dbReference type="Proteomes" id="UP001177021">
    <property type="component" value="Unassembled WGS sequence"/>
</dbReference>